<feature type="repeat" description="ANK" evidence="3">
    <location>
        <begin position="18"/>
        <end position="42"/>
    </location>
</feature>
<sequence length="121" mass="13350">ILTLTARKDVELNMVDADGRTPLSWAVKNNHPGVVKIPLERGDVDPNWGDTEYGQSSLCLALRHGHVAGRVTANTQDYNGRAAFHIAVSRQQVEIVRLLLSHPRVEINLGDHYGQTPLHVA</sequence>
<dbReference type="SUPFAM" id="SSF48403">
    <property type="entry name" value="Ankyrin repeat"/>
    <property type="match status" value="1"/>
</dbReference>
<organism evidence="4 5">
    <name type="scientific">Choiromyces venosus 120613-1</name>
    <dbReference type="NCBI Taxonomy" id="1336337"/>
    <lineage>
        <taxon>Eukaryota</taxon>
        <taxon>Fungi</taxon>
        <taxon>Dikarya</taxon>
        <taxon>Ascomycota</taxon>
        <taxon>Pezizomycotina</taxon>
        <taxon>Pezizomycetes</taxon>
        <taxon>Pezizales</taxon>
        <taxon>Tuberaceae</taxon>
        <taxon>Choiromyces</taxon>
    </lineage>
</organism>
<protein>
    <submittedName>
        <fullName evidence="4">Ankyrin</fullName>
    </submittedName>
</protein>
<dbReference type="Proteomes" id="UP000276215">
    <property type="component" value="Unassembled WGS sequence"/>
</dbReference>
<dbReference type="PROSITE" id="PS50088">
    <property type="entry name" value="ANK_REPEAT"/>
    <property type="match status" value="2"/>
</dbReference>
<keyword evidence="5" id="KW-1185">Reference proteome</keyword>
<feature type="repeat" description="ANK" evidence="3">
    <location>
        <begin position="79"/>
        <end position="102"/>
    </location>
</feature>
<dbReference type="EMBL" id="ML120355">
    <property type="protein sequence ID" value="RPB05010.1"/>
    <property type="molecule type" value="Genomic_DNA"/>
</dbReference>
<evidence type="ECO:0000313" key="5">
    <source>
        <dbReference type="Proteomes" id="UP000276215"/>
    </source>
</evidence>
<dbReference type="AlphaFoldDB" id="A0A3N4K367"/>
<evidence type="ECO:0000256" key="3">
    <source>
        <dbReference type="PROSITE-ProRule" id="PRU00023"/>
    </source>
</evidence>
<keyword evidence="1" id="KW-0677">Repeat</keyword>
<gene>
    <name evidence="4" type="ORF">L873DRAFT_1621844</name>
</gene>
<proteinExistence type="predicted"/>
<dbReference type="PANTHER" id="PTHR24198:SF165">
    <property type="entry name" value="ANKYRIN REPEAT-CONTAINING PROTEIN-RELATED"/>
    <property type="match status" value="1"/>
</dbReference>
<reference evidence="4 5" key="1">
    <citation type="journal article" date="2018" name="Nat. Ecol. Evol.">
        <title>Pezizomycetes genomes reveal the molecular basis of ectomycorrhizal truffle lifestyle.</title>
        <authorList>
            <person name="Murat C."/>
            <person name="Payen T."/>
            <person name="Noel B."/>
            <person name="Kuo A."/>
            <person name="Morin E."/>
            <person name="Chen J."/>
            <person name="Kohler A."/>
            <person name="Krizsan K."/>
            <person name="Balestrini R."/>
            <person name="Da Silva C."/>
            <person name="Montanini B."/>
            <person name="Hainaut M."/>
            <person name="Levati E."/>
            <person name="Barry K.W."/>
            <person name="Belfiori B."/>
            <person name="Cichocki N."/>
            <person name="Clum A."/>
            <person name="Dockter R.B."/>
            <person name="Fauchery L."/>
            <person name="Guy J."/>
            <person name="Iotti M."/>
            <person name="Le Tacon F."/>
            <person name="Lindquist E.A."/>
            <person name="Lipzen A."/>
            <person name="Malagnac F."/>
            <person name="Mello A."/>
            <person name="Molinier V."/>
            <person name="Miyauchi S."/>
            <person name="Poulain J."/>
            <person name="Riccioni C."/>
            <person name="Rubini A."/>
            <person name="Sitrit Y."/>
            <person name="Splivallo R."/>
            <person name="Traeger S."/>
            <person name="Wang M."/>
            <person name="Zifcakova L."/>
            <person name="Wipf D."/>
            <person name="Zambonelli A."/>
            <person name="Paolocci F."/>
            <person name="Nowrousian M."/>
            <person name="Ottonello S."/>
            <person name="Baldrian P."/>
            <person name="Spatafora J.W."/>
            <person name="Henrissat B."/>
            <person name="Nagy L.G."/>
            <person name="Aury J.M."/>
            <person name="Wincker P."/>
            <person name="Grigoriev I.V."/>
            <person name="Bonfante P."/>
            <person name="Martin F.M."/>
        </authorList>
    </citation>
    <scope>NUCLEOTIDE SEQUENCE [LARGE SCALE GENOMIC DNA]</scope>
    <source>
        <strain evidence="4 5">120613-1</strain>
    </source>
</reference>
<dbReference type="InterPro" id="IPR002110">
    <property type="entry name" value="Ankyrin_rpt"/>
</dbReference>
<dbReference type="InterPro" id="IPR036770">
    <property type="entry name" value="Ankyrin_rpt-contain_sf"/>
</dbReference>
<name>A0A3N4K367_9PEZI</name>
<evidence type="ECO:0000313" key="4">
    <source>
        <dbReference type="EMBL" id="RPB05010.1"/>
    </source>
</evidence>
<keyword evidence="2 3" id="KW-0040">ANK repeat</keyword>
<evidence type="ECO:0000256" key="1">
    <source>
        <dbReference type="ARBA" id="ARBA00022737"/>
    </source>
</evidence>
<dbReference type="STRING" id="1336337.A0A3N4K367"/>
<feature type="non-terminal residue" evidence="4">
    <location>
        <position position="1"/>
    </location>
</feature>
<dbReference type="Pfam" id="PF12796">
    <property type="entry name" value="Ank_2"/>
    <property type="match status" value="2"/>
</dbReference>
<dbReference type="Gene3D" id="1.25.40.20">
    <property type="entry name" value="Ankyrin repeat-containing domain"/>
    <property type="match status" value="2"/>
</dbReference>
<dbReference type="PANTHER" id="PTHR24198">
    <property type="entry name" value="ANKYRIN REPEAT AND PROTEIN KINASE DOMAIN-CONTAINING PROTEIN"/>
    <property type="match status" value="1"/>
</dbReference>
<evidence type="ECO:0000256" key="2">
    <source>
        <dbReference type="ARBA" id="ARBA00023043"/>
    </source>
</evidence>
<accession>A0A3N4K367</accession>
<dbReference type="SMART" id="SM00248">
    <property type="entry name" value="ANK"/>
    <property type="match status" value="2"/>
</dbReference>
<dbReference type="OrthoDB" id="4368872at2759"/>
<dbReference type="PROSITE" id="PS50297">
    <property type="entry name" value="ANK_REP_REGION"/>
    <property type="match status" value="2"/>
</dbReference>
<feature type="non-terminal residue" evidence="4">
    <location>
        <position position="121"/>
    </location>
</feature>